<dbReference type="AlphaFoldDB" id="Q5JFX4"/>
<dbReference type="PATRIC" id="fig|69014.16.peg.300"/>
<dbReference type="HOGENOM" id="CLU_623517_0_0_2"/>
<feature type="transmembrane region" description="Helical" evidence="1">
    <location>
        <begin position="407"/>
        <end position="424"/>
    </location>
</feature>
<dbReference type="OrthoDB" id="102394at2157"/>
<accession>Q5JFX4</accession>
<keyword evidence="1" id="KW-0472">Membrane</keyword>
<sequence>MKRLVGLLVLSLLFSPYLLASPLQVRGIAHYRDGFLVLTAGSSSNTTQLWLYEPGKGFKLLNETFPNLTFVHSSGKEVLLYQNSPDHHYLQRFRLYVYNRELEYLGDYLEFDDYGVGSRIYWNGEFYLLLEIRWTTQEGSSYSWYAIINGSIHRLLPNEKEGMYFSGVWQIPHGYVIMSWDPESYRRELFFITLQNSHPSLMDLTPSNLSVEGLCFNGTHIASLVSNRFRLISDNVSTIKYYLQIINMSEESELVPLAAFDSKENVTLELLGYTDGKWILERVYSWWNVSELRAHHRTLGYITVSSGGIVEFPNSTIFKPVCKMVKPQKVFDWGQPVEIPMELNGKRVVINGTALHYGKMVIKLPFSPKMGDCGNGCLFSDGRELVYFDGKNIKPINLPEENTTKKLLTVGIVALSCLLAVYTIKTMLERRRKSGGNPD</sequence>
<dbReference type="STRING" id="69014.TK0301"/>
<dbReference type="RefSeq" id="WP_011249256.1">
    <property type="nucleotide sequence ID" value="NC_006624.1"/>
</dbReference>
<dbReference type="GeneID" id="78446802"/>
<gene>
    <name evidence="2" type="ordered locus">TK0301</name>
</gene>
<keyword evidence="1" id="KW-1133">Transmembrane helix</keyword>
<keyword evidence="1" id="KW-0812">Transmembrane</keyword>
<dbReference type="Proteomes" id="UP000000536">
    <property type="component" value="Chromosome"/>
</dbReference>
<dbReference type="InParanoid" id="Q5JFX4"/>
<organism evidence="2 3">
    <name type="scientific">Thermococcus kodakarensis (strain ATCC BAA-918 / JCM 12380 / KOD1)</name>
    <name type="common">Pyrococcus kodakaraensis (strain KOD1)</name>
    <dbReference type="NCBI Taxonomy" id="69014"/>
    <lineage>
        <taxon>Archaea</taxon>
        <taxon>Methanobacteriati</taxon>
        <taxon>Methanobacteriota</taxon>
        <taxon>Thermococci</taxon>
        <taxon>Thermococcales</taxon>
        <taxon>Thermococcaceae</taxon>
        <taxon>Thermococcus</taxon>
    </lineage>
</organism>
<proteinExistence type="predicted"/>
<evidence type="ECO:0000313" key="3">
    <source>
        <dbReference type="Proteomes" id="UP000000536"/>
    </source>
</evidence>
<protein>
    <submittedName>
        <fullName evidence="2">Hypothetical membrane protein</fullName>
    </submittedName>
</protein>
<keyword evidence="3" id="KW-1185">Reference proteome</keyword>
<dbReference type="EMBL" id="AP006878">
    <property type="protein sequence ID" value="BAD84490.1"/>
    <property type="molecule type" value="Genomic_DNA"/>
</dbReference>
<name>Q5JFX4_THEKO</name>
<dbReference type="EnsemblBacteria" id="BAD84490">
    <property type="protein sequence ID" value="BAD84490"/>
    <property type="gene ID" value="TK0301"/>
</dbReference>
<evidence type="ECO:0000256" key="1">
    <source>
        <dbReference type="SAM" id="Phobius"/>
    </source>
</evidence>
<evidence type="ECO:0000313" key="2">
    <source>
        <dbReference type="EMBL" id="BAD84490.1"/>
    </source>
</evidence>
<reference evidence="2 3" key="1">
    <citation type="journal article" date="2005" name="Genome Res.">
        <title>Complete genome sequence of the hyperthermophilic archaeon Thermococcus kodakaraensis KOD1 and comparison with Pyrococcus genomes.</title>
        <authorList>
            <person name="Fukui T."/>
            <person name="Atomi H."/>
            <person name="Kanai T."/>
            <person name="Matsumi R."/>
            <person name="Fujiwara S."/>
            <person name="Imanaka T."/>
        </authorList>
    </citation>
    <scope>NUCLEOTIDE SEQUENCE [LARGE SCALE GENOMIC DNA]</scope>
    <source>
        <strain evidence="3">ATCC BAA-918 / JCM 12380 / KOD1</strain>
    </source>
</reference>
<dbReference type="KEGG" id="tko:TK0301"/>